<dbReference type="Proteomes" id="UP001500221">
    <property type="component" value="Unassembled WGS sequence"/>
</dbReference>
<feature type="chain" id="PRO_5046258323" description="Serine protease" evidence="1">
    <location>
        <begin position="30"/>
        <end position="294"/>
    </location>
</feature>
<evidence type="ECO:0008006" key="4">
    <source>
        <dbReference type="Google" id="ProtNLM"/>
    </source>
</evidence>
<keyword evidence="3" id="KW-1185">Reference proteome</keyword>
<name>A0ABP9Q444_9ACTN</name>
<protein>
    <recommendedName>
        <fullName evidence="4">Serine protease</fullName>
    </recommendedName>
</protein>
<feature type="signal peptide" evidence="1">
    <location>
        <begin position="1"/>
        <end position="29"/>
    </location>
</feature>
<evidence type="ECO:0000313" key="2">
    <source>
        <dbReference type="EMBL" id="GAA5155632.1"/>
    </source>
</evidence>
<dbReference type="InterPro" id="IPR043504">
    <property type="entry name" value="Peptidase_S1_PA_chymotrypsin"/>
</dbReference>
<keyword evidence="1" id="KW-0732">Signal</keyword>
<evidence type="ECO:0000256" key="1">
    <source>
        <dbReference type="SAM" id="SignalP"/>
    </source>
</evidence>
<dbReference type="SUPFAM" id="SSF50494">
    <property type="entry name" value="Trypsin-like serine proteases"/>
    <property type="match status" value="1"/>
</dbReference>
<evidence type="ECO:0000313" key="3">
    <source>
        <dbReference type="Proteomes" id="UP001500221"/>
    </source>
</evidence>
<proteinExistence type="predicted"/>
<sequence>MLRRTLAALAATAVSAALLVAPTGGDAVAAPQPAQRKTSWTPAGKATITPGVMMYTKGAQCTANFVFTDRRGGVYVGYAAHCAGKGEATDTDGCSTASQPIGTKVTFVRGGGLVSGGTVIGSGTLAYSSWITERRIGTTDPQTCAYNDFALVKVRPRDVRKVNPSVPVFGGPTGLSTASLGLGDRLYSYGNSSLRGGVEVLSPKLGVALGDDPADQGWSHPLYSLTPGIPGDSGSGFLTAKGQAIGTLSTVVLAPTPGSNNIGDLAKELRFAQRHSGIPGLRLTRGTVRFDPPA</sequence>
<dbReference type="RefSeq" id="WP_345463404.1">
    <property type="nucleotide sequence ID" value="NZ_BAABKG010000006.1"/>
</dbReference>
<accession>A0ABP9Q444</accession>
<organism evidence="2 3">
    <name type="scientific">Nocardioides marinquilinus</name>
    <dbReference type="NCBI Taxonomy" id="1210400"/>
    <lineage>
        <taxon>Bacteria</taxon>
        <taxon>Bacillati</taxon>
        <taxon>Actinomycetota</taxon>
        <taxon>Actinomycetes</taxon>
        <taxon>Propionibacteriales</taxon>
        <taxon>Nocardioidaceae</taxon>
        <taxon>Nocardioides</taxon>
    </lineage>
</organism>
<dbReference type="InterPro" id="IPR009003">
    <property type="entry name" value="Peptidase_S1_PA"/>
</dbReference>
<gene>
    <name evidence="2" type="ORF">GCM10023340_41420</name>
</gene>
<dbReference type="Gene3D" id="2.40.10.10">
    <property type="entry name" value="Trypsin-like serine proteases"/>
    <property type="match status" value="1"/>
</dbReference>
<comment type="caution">
    <text evidence="2">The sequence shown here is derived from an EMBL/GenBank/DDBJ whole genome shotgun (WGS) entry which is preliminary data.</text>
</comment>
<dbReference type="EMBL" id="BAABKG010000006">
    <property type="protein sequence ID" value="GAA5155632.1"/>
    <property type="molecule type" value="Genomic_DNA"/>
</dbReference>
<reference evidence="3" key="1">
    <citation type="journal article" date="2019" name="Int. J. Syst. Evol. Microbiol.">
        <title>The Global Catalogue of Microorganisms (GCM) 10K type strain sequencing project: providing services to taxonomists for standard genome sequencing and annotation.</title>
        <authorList>
            <consortium name="The Broad Institute Genomics Platform"/>
            <consortium name="The Broad Institute Genome Sequencing Center for Infectious Disease"/>
            <person name="Wu L."/>
            <person name="Ma J."/>
        </authorList>
    </citation>
    <scope>NUCLEOTIDE SEQUENCE [LARGE SCALE GENOMIC DNA]</scope>
    <source>
        <strain evidence="3">JCM 18459</strain>
    </source>
</reference>